<gene>
    <name evidence="1" type="ORF">CRP01_23920</name>
</gene>
<reference evidence="1 2" key="1">
    <citation type="submission" date="2017-10" db="EMBL/GenBank/DDBJ databases">
        <title>The draft genome sequence of Lewinella nigricans NBRC 102662.</title>
        <authorList>
            <person name="Wang K."/>
        </authorList>
    </citation>
    <scope>NUCLEOTIDE SEQUENCE [LARGE SCALE GENOMIC DNA]</scope>
    <source>
        <strain evidence="1 2">NBRC 102662</strain>
    </source>
</reference>
<evidence type="ECO:0008006" key="3">
    <source>
        <dbReference type="Google" id="ProtNLM"/>
    </source>
</evidence>
<proteinExistence type="predicted"/>
<accession>A0A2D0N5X1</accession>
<dbReference type="AlphaFoldDB" id="A0A2D0N5X1"/>
<protein>
    <recommendedName>
        <fullName evidence="3">DUF1963 domain-containing protein</fullName>
    </recommendedName>
</protein>
<dbReference type="RefSeq" id="WP_099152635.1">
    <property type="nucleotide sequence ID" value="NZ_PDUD01000028.1"/>
</dbReference>
<evidence type="ECO:0000313" key="2">
    <source>
        <dbReference type="Proteomes" id="UP000223913"/>
    </source>
</evidence>
<dbReference type="InterPro" id="IPR015315">
    <property type="entry name" value="DUF1963"/>
</dbReference>
<sequence length="261" mass="30774">MEWMEELPEPLTPFREKLLESKRHFIEIVPTLEPPTAPWQSCFGGTPYLPKTVDFPTSPDGTQLFFLAQVNLAEMPPLEPFPRQGILQFYIFDDALFGMNTEDPFRQDRFRVVYYPEVVTDRSALQTDFSFLRAYDDLPVYTHLHSGMEFTKEEEVVPLTDQFFTRHLGQDFFEQFGDLQWPLYNYYGEQTSSEGHKMGGYAHFAQEDPREDEQLMLLFQMDTDAEMESMWGDMGTAKFFISEKDLSQMDFSRVMFYWDAY</sequence>
<dbReference type="PANTHER" id="PTHR36436">
    <property type="entry name" value="SLL5081 PROTEIN"/>
    <property type="match status" value="1"/>
</dbReference>
<dbReference type="PANTHER" id="PTHR36436:SF6">
    <property type="entry name" value="SLL5081 PROTEIN"/>
    <property type="match status" value="1"/>
</dbReference>
<organism evidence="1 2">
    <name type="scientific">Flavilitoribacter nigricans (strain ATCC 23147 / DSM 23189 / NBRC 102662 / NCIMB 1420 / SS-2)</name>
    <name type="common">Lewinella nigricans</name>
    <dbReference type="NCBI Taxonomy" id="1122177"/>
    <lineage>
        <taxon>Bacteria</taxon>
        <taxon>Pseudomonadati</taxon>
        <taxon>Bacteroidota</taxon>
        <taxon>Saprospiria</taxon>
        <taxon>Saprospirales</taxon>
        <taxon>Lewinellaceae</taxon>
        <taxon>Flavilitoribacter</taxon>
    </lineage>
</organism>
<dbReference type="SUPFAM" id="SSF103032">
    <property type="entry name" value="Hypothetical protein YwqG"/>
    <property type="match status" value="1"/>
</dbReference>
<dbReference type="InterPro" id="IPR035948">
    <property type="entry name" value="YwqG-like_sf"/>
</dbReference>
<dbReference type="EMBL" id="PDUD01000028">
    <property type="protein sequence ID" value="PHN03922.1"/>
    <property type="molecule type" value="Genomic_DNA"/>
</dbReference>
<dbReference type="OrthoDB" id="57088at2"/>
<evidence type="ECO:0000313" key="1">
    <source>
        <dbReference type="EMBL" id="PHN03922.1"/>
    </source>
</evidence>
<dbReference type="Proteomes" id="UP000223913">
    <property type="component" value="Unassembled WGS sequence"/>
</dbReference>
<dbReference type="Gene3D" id="2.30.320.10">
    <property type="entry name" value="YwqG-like"/>
    <property type="match status" value="1"/>
</dbReference>
<dbReference type="Pfam" id="PF09234">
    <property type="entry name" value="DUF1963"/>
    <property type="match status" value="1"/>
</dbReference>
<comment type="caution">
    <text evidence="1">The sequence shown here is derived from an EMBL/GenBank/DDBJ whole genome shotgun (WGS) entry which is preliminary data.</text>
</comment>
<name>A0A2D0N5X1_FLAN2</name>
<keyword evidence="2" id="KW-1185">Reference proteome</keyword>